<evidence type="ECO:0000313" key="2">
    <source>
        <dbReference type="EMBL" id="KRX08336.1"/>
    </source>
</evidence>
<dbReference type="InParanoid" id="A0A0V0R239"/>
<dbReference type="EMBL" id="LDAU01000066">
    <property type="protein sequence ID" value="KRX08336.1"/>
    <property type="molecule type" value="Genomic_DNA"/>
</dbReference>
<protein>
    <submittedName>
        <fullName evidence="2">Uncharacterized protein</fullName>
    </submittedName>
</protein>
<comment type="caution">
    <text evidence="2">The sequence shown here is derived from an EMBL/GenBank/DDBJ whole genome shotgun (WGS) entry which is preliminary data.</text>
</comment>
<feature type="region of interest" description="Disordered" evidence="1">
    <location>
        <begin position="284"/>
        <end position="317"/>
    </location>
</feature>
<name>A0A0V0R239_PSEPJ</name>
<gene>
    <name evidence="2" type="ORF">PPERSA_01797</name>
</gene>
<evidence type="ECO:0000256" key="1">
    <source>
        <dbReference type="SAM" id="MobiDB-lite"/>
    </source>
</evidence>
<keyword evidence="3" id="KW-1185">Reference proteome</keyword>
<sequence>MNDKEILEMQNYFKSEEANIINFLKLQQERKEQIQKDQRYNELWHIQKISDLKYNQEEKYILDGNSVKQKKVEILKEQLLNLSKYYKYNQTLDFQQNQKNSNKCDTDRKKSEKIAKMSLNNSFTYESEQVEEQQEVDEQKSEIQSKTKILFQEENEILHNQIKNWIFFQLLSGIKSQLSDKKQFTQIRDQISENINSLAFKLKNQSLIYQEIISQDQDKDIDKKFHKLFFDDDWFKQSLEQNKCKKEDQIIIKHFEKLNLNNKLRRKSCFCTYCGPLSQIKGHYSQQDQKRKSKKFSMINEQNKRDKPRENTKKKTNLQLSNLKNERTIIRNFSRKITSSYISNDRLSSSKASTQCLKKILKRNIELGNQTATHSTNLTPKIGIQMPLSSQ</sequence>
<accession>A0A0V0R239</accession>
<evidence type="ECO:0000313" key="3">
    <source>
        <dbReference type="Proteomes" id="UP000054937"/>
    </source>
</evidence>
<dbReference type="AlphaFoldDB" id="A0A0V0R239"/>
<proteinExistence type="predicted"/>
<dbReference type="Proteomes" id="UP000054937">
    <property type="component" value="Unassembled WGS sequence"/>
</dbReference>
<feature type="compositionally biased region" description="Basic and acidic residues" evidence="1">
    <location>
        <begin position="302"/>
        <end position="313"/>
    </location>
</feature>
<organism evidence="2 3">
    <name type="scientific">Pseudocohnilembus persalinus</name>
    <name type="common">Ciliate</name>
    <dbReference type="NCBI Taxonomy" id="266149"/>
    <lineage>
        <taxon>Eukaryota</taxon>
        <taxon>Sar</taxon>
        <taxon>Alveolata</taxon>
        <taxon>Ciliophora</taxon>
        <taxon>Intramacronucleata</taxon>
        <taxon>Oligohymenophorea</taxon>
        <taxon>Scuticociliatia</taxon>
        <taxon>Philasterida</taxon>
        <taxon>Pseudocohnilembidae</taxon>
        <taxon>Pseudocohnilembus</taxon>
    </lineage>
</organism>
<reference evidence="2 3" key="1">
    <citation type="journal article" date="2015" name="Sci. Rep.">
        <title>Genome of the facultative scuticociliatosis pathogen Pseudocohnilembus persalinus provides insight into its virulence through horizontal gene transfer.</title>
        <authorList>
            <person name="Xiong J."/>
            <person name="Wang G."/>
            <person name="Cheng J."/>
            <person name="Tian M."/>
            <person name="Pan X."/>
            <person name="Warren A."/>
            <person name="Jiang C."/>
            <person name="Yuan D."/>
            <person name="Miao W."/>
        </authorList>
    </citation>
    <scope>NUCLEOTIDE SEQUENCE [LARGE SCALE GENOMIC DNA]</scope>
    <source>
        <strain evidence="2">36N120E</strain>
    </source>
</reference>